<evidence type="ECO:0000313" key="6">
    <source>
        <dbReference type="EMBL" id="MDN3205592.1"/>
    </source>
</evidence>
<protein>
    <recommendedName>
        <fullName evidence="5">Cytochrome c domain-containing protein</fullName>
    </recommendedName>
</protein>
<keyword evidence="7" id="KW-1185">Reference proteome</keyword>
<keyword evidence="2 4" id="KW-0479">Metal-binding</keyword>
<dbReference type="SUPFAM" id="SSF46626">
    <property type="entry name" value="Cytochrome c"/>
    <property type="match status" value="2"/>
</dbReference>
<organism evidence="6 7">
    <name type="scientific">Algoriphagus sediminis</name>
    <dbReference type="NCBI Taxonomy" id="3057113"/>
    <lineage>
        <taxon>Bacteria</taxon>
        <taxon>Pseudomonadati</taxon>
        <taxon>Bacteroidota</taxon>
        <taxon>Cytophagia</taxon>
        <taxon>Cytophagales</taxon>
        <taxon>Cyclobacteriaceae</taxon>
        <taxon>Algoriphagus</taxon>
    </lineage>
</organism>
<feature type="domain" description="Cytochrome c" evidence="5">
    <location>
        <begin position="204"/>
        <end position="290"/>
    </location>
</feature>
<evidence type="ECO:0000256" key="2">
    <source>
        <dbReference type="ARBA" id="ARBA00022723"/>
    </source>
</evidence>
<dbReference type="InterPro" id="IPR009056">
    <property type="entry name" value="Cyt_c-like_dom"/>
</dbReference>
<dbReference type="Pfam" id="PF00034">
    <property type="entry name" value="Cytochrom_C"/>
    <property type="match status" value="2"/>
</dbReference>
<reference evidence="6" key="1">
    <citation type="submission" date="2023-06" db="EMBL/GenBank/DDBJ databases">
        <title>Robiginitalea aurantiacus sp. nov. and Algoriphagus sediminis sp. nov., isolated from coastal sediment.</title>
        <authorList>
            <person name="Zhou Z.Y."/>
            <person name="An J."/>
            <person name="Jia Y.W."/>
            <person name="Du Z.J."/>
        </authorList>
    </citation>
    <scope>NUCLEOTIDE SEQUENCE</scope>
    <source>
        <strain evidence="6">C2-7</strain>
    </source>
</reference>
<proteinExistence type="predicted"/>
<dbReference type="Gene3D" id="1.10.760.10">
    <property type="entry name" value="Cytochrome c-like domain"/>
    <property type="match status" value="2"/>
</dbReference>
<evidence type="ECO:0000259" key="5">
    <source>
        <dbReference type="PROSITE" id="PS51007"/>
    </source>
</evidence>
<keyword evidence="1 4" id="KW-0349">Heme</keyword>
<evidence type="ECO:0000256" key="3">
    <source>
        <dbReference type="ARBA" id="ARBA00023004"/>
    </source>
</evidence>
<accession>A0ABT7YGE0</accession>
<comment type="caution">
    <text evidence="6">The sequence shown here is derived from an EMBL/GenBank/DDBJ whole genome shotgun (WGS) entry which is preliminary data.</text>
</comment>
<dbReference type="InterPro" id="IPR036909">
    <property type="entry name" value="Cyt_c-like_dom_sf"/>
</dbReference>
<dbReference type="RefSeq" id="WP_290002216.1">
    <property type="nucleotide sequence ID" value="NZ_JAUEPH010000007.1"/>
</dbReference>
<gene>
    <name evidence="6" type="ORF">QVH07_15630</name>
</gene>
<name>A0ABT7YGE0_9BACT</name>
<sequence>MNRINVYILLIVTSIIFFSCGNNTKQKNDNDNYSSPVISSVSFDGSDYTTDQEKILHGKRLANLFACNDCHMPNYTGANFGDFIPLLDGLWATNISLTMPKLSDEQLEKLLRDGKHPERNLFLMPSKTSQFLSKRDMDALIAFLRTIPEKGNPTPIPPVGFRDSVTAKLPADYWRTDKDGKPSYHTAEDEVMYYRSHSLPNLSKELLQGKLIAQTLCSSCHGASLDGIGEDAGDISNAINYGTSSYKKFLTSGITVDGDTILTPFGSEHIFPLLTDSEIESVIAYTKRLIEENRH</sequence>
<evidence type="ECO:0000256" key="4">
    <source>
        <dbReference type="PROSITE-ProRule" id="PRU00433"/>
    </source>
</evidence>
<dbReference type="PROSITE" id="PS51007">
    <property type="entry name" value="CYTC"/>
    <property type="match status" value="2"/>
</dbReference>
<dbReference type="EMBL" id="JAUEPH010000007">
    <property type="protein sequence ID" value="MDN3205592.1"/>
    <property type="molecule type" value="Genomic_DNA"/>
</dbReference>
<dbReference type="Proteomes" id="UP001171916">
    <property type="component" value="Unassembled WGS sequence"/>
</dbReference>
<keyword evidence="3 4" id="KW-0408">Iron</keyword>
<feature type="domain" description="Cytochrome c" evidence="5">
    <location>
        <begin position="53"/>
        <end position="148"/>
    </location>
</feature>
<dbReference type="PROSITE" id="PS51257">
    <property type="entry name" value="PROKAR_LIPOPROTEIN"/>
    <property type="match status" value="1"/>
</dbReference>
<evidence type="ECO:0000313" key="7">
    <source>
        <dbReference type="Proteomes" id="UP001171916"/>
    </source>
</evidence>
<evidence type="ECO:0000256" key="1">
    <source>
        <dbReference type="ARBA" id="ARBA00022617"/>
    </source>
</evidence>